<feature type="region of interest" description="Disordered" evidence="2">
    <location>
        <begin position="71"/>
        <end position="106"/>
    </location>
</feature>
<dbReference type="EMBL" id="JABSTV010001253">
    <property type="protein sequence ID" value="KAH7943311.1"/>
    <property type="molecule type" value="Genomic_DNA"/>
</dbReference>
<protein>
    <recommendedName>
        <fullName evidence="3">CCHC-type domain-containing protein</fullName>
    </recommendedName>
</protein>
<sequence>MEKPASRCFLCDKAGHRAADCWSRTKGNTSSRCGHQSYDHAHVKTEQCTDSGKGSFISGTQKVPGDLAAFQESSKGKKSSGFLHGNALEESPEPDKELEKAKKPQKGYYGKKEPVRLLLPLQASVDERRKVADRDSPDATVPPSGAFIKAHPGSLPAAPSSIADYTTASLLWGYVCSVTSSFTCCCLRLRMRHRQHQRNAATAVLEATKAAHSPYLSDSGQVSSTEPGGRIIVDSNKLDIYKEQGPSAERCGLGDCAIARITNHLAPAMQVGAF</sequence>
<dbReference type="Proteomes" id="UP000821837">
    <property type="component" value="Unassembled WGS sequence"/>
</dbReference>
<keyword evidence="1" id="KW-0479">Metal-binding</keyword>
<evidence type="ECO:0000313" key="5">
    <source>
        <dbReference type="Proteomes" id="UP000821837"/>
    </source>
</evidence>
<evidence type="ECO:0000259" key="3">
    <source>
        <dbReference type="PROSITE" id="PS50158"/>
    </source>
</evidence>
<dbReference type="PROSITE" id="PS50158">
    <property type="entry name" value="ZF_CCHC"/>
    <property type="match status" value="1"/>
</dbReference>
<name>A0A9D4PKF5_RHISA</name>
<feature type="compositionally biased region" description="Basic and acidic residues" evidence="2">
    <location>
        <begin position="93"/>
        <end position="102"/>
    </location>
</feature>
<reference evidence="4" key="1">
    <citation type="journal article" date="2020" name="Cell">
        <title>Large-Scale Comparative Analyses of Tick Genomes Elucidate Their Genetic Diversity and Vector Capacities.</title>
        <authorList>
            <consortium name="Tick Genome and Microbiome Consortium (TIGMIC)"/>
            <person name="Jia N."/>
            <person name="Wang J."/>
            <person name="Shi W."/>
            <person name="Du L."/>
            <person name="Sun Y."/>
            <person name="Zhan W."/>
            <person name="Jiang J.F."/>
            <person name="Wang Q."/>
            <person name="Zhang B."/>
            <person name="Ji P."/>
            <person name="Bell-Sakyi L."/>
            <person name="Cui X.M."/>
            <person name="Yuan T.T."/>
            <person name="Jiang B.G."/>
            <person name="Yang W.F."/>
            <person name="Lam T.T."/>
            <person name="Chang Q.C."/>
            <person name="Ding S.J."/>
            <person name="Wang X.J."/>
            <person name="Zhu J.G."/>
            <person name="Ruan X.D."/>
            <person name="Zhao L."/>
            <person name="Wei J.T."/>
            <person name="Ye R.Z."/>
            <person name="Que T.C."/>
            <person name="Du C.H."/>
            <person name="Zhou Y.H."/>
            <person name="Cheng J.X."/>
            <person name="Dai P.F."/>
            <person name="Guo W.B."/>
            <person name="Han X.H."/>
            <person name="Huang E.J."/>
            <person name="Li L.F."/>
            <person name="Wei W."/>
            <person name="Gao Y.C."/>
            <person name="Liu J.Z."/>
            <person name="Shao H.Z."/>
            <person name="Wang X."/>
            <person name="Wang C.C."/>
            <person name="Yang T.C."/>
            <person name="Huo Q.B."/>
            <person name="Li W."/>
            <person name="Chen H.Y."/>
            <person name="Chen S.E."/>
            <person name="Zhou L.G."/>
            <person name="Ni X.B."/>
            <person name="Tian J.H."/>
            <person name="Sheng Y."/>
            <person name="Liu T."/>
            <person name="Pan Y.S."/>
            <person name="Xia L.Y."/>
            <person name="Li J."/>
            <person name="Zhao F."/>
            <person name="Cao W.C."/>
        </authorList>
    </citation>
    <scope>NUCLEOTIDE SEQUENCE</scope>
    <source>
        <strain evidence="4">Rsan-2018</strain>
    </source>
</reference>
<dbReference type="AlphaFoldDB" id="A0A9D4PKF5"/>
<reference evidence="4" key="2">
    <citation type="submission" date="2021-09" db="EMBL/GenBank/DDBJ databases">
        <authorList>
            <person name="Jia N."/>
            <person name="Wang J."/>
            <person name="Shi W."/>
            <person name="Du L."/>
            <person name="Sun Y."/>
            <person name="Zhan W."/>
            <person name="Jiang J."/>
            <person name="Wang Q."/>
            <person name="Zhang B."/>
            <person name="Ji P."/>
            <person name="Sakyi L.B."/>
            <person name="Cui X."/>
            <person name="Yuan T."/>
            <person name="Jiang B."/>
            <person name="Yang W."/>
            <person name="Lam T.T.-Y."/>
            <person name="Chang Q."/>
            <person name="Ding S."/>
            <person name="Wang X."/>
            <person name="Zhu J."/>
            <person name="Ruan X."/>
            <person name="Zhao L."/>
            <person name="Wei J."/>
            <person name="Que T."/>
            <person name="Du C."/>
            <person name="Cheng J."/>
            <person name="Dai P."/>
            <person name="Han X."/>
            <person name="Huang E."/>
            <person name="Gao Y."/>
            <person name="Liu J."/>
            <person name="Shao H."/>
            <person name="Ye R."/>
            <person name="Li L."/>
            <person name="Wei W."/>
            <person name="Wang X."/>
            <person name="Wang C."/>
            <person name="Huo Q."/>
            <person name="Li W."/>
            <person name="Guo W."/>
            <person name="Chen H."/>
            <person name="Chen S."/>
            <person name="Zhou L."/>
            <person name="Zhou L."/>
            <person name="Ni X."/>
            <person name="Tian J."/>
            <person name="Zhou Y."/>
            <person name="Sheng Y."/>
            <person name="Liu T."/>
            <person name="Pan Y."/>
            <person name="Xia L."/>
            <person name="Li J."/>
            <person name="Zhao F."/>
            <person name="Cao W."/>
        </authorList>
    </citation>
    <scope>NUCLEOTIDE SEQUENCE</scope>
    <source>
        <strain evidence="4">Rsan-2018</strain>
        <tissue evidence="4">Larvae</tissue>
    </source>
</reference>
<dbReference type="GO" id="GO:0003676">
    <property type="term" value="F:nucleic acid binding"/>
    <property type="evidence" value="ECO:0007669"/>
    <property type="project" value="InterPro"/>
</dbReference>
<dbReference type="GO" id="GO:0008270">
    <property type="term" value="F:zinc ion binding"/>
    <property type="evidence" value="ECO:0007669"/>
    <property type="project" value="UniProtKB-KW"/>
</dbReference>
<keyword evidence="5" id="KW-1185">Reference proteome</keyword>
<evidence type="ECO:0000313" key="4">
    <source>
        <dbReference type="EMBL" id="KAH7943311.1"/>
    </source>
</evidence>
<feature type="domain" description="CCHC-type" evidence="3">
    <location>
        <begin position="7"/>
        <end position="21"/>
    </location>
</feature>
<gene>
    <name evidence="4" type="ORF">HPB52_006833</name>
</gene>
<keyword evidence="1" id="KW-0862">Zinc</keyword>
<dbReference type="SMART" id="SM00343">
    <property type="entry name" value="ZnF_C2HC"/>
    <property type="match status" value="1"/>
</dbReference>
<organism evidence="4 5">
    <name type="scientific">Rhipicephalus sanguineus</name>
    <name type="common">Brown dog tick</name>
    <name type="synonym">Ixodes sanguineus</name>
    <dbReference type="NCBI Taxonomy" id="34632"/>
    <lineage>
        <taxon>Eukaryota</taxon>
        <taxon>Metazoa</taxon>
        <taxon>Ecdysozoa</taxon>
        <taxon>Arthropoda</taxon>
        <taxon>Chelicerata</taxon>
        <taxon>Arachnida</taxon>
        <taxon>Acari</taxon>
        <taxon>Parasitiformes</taxon>
        <taxon>Ixodida</taxon>
        <taxon>Ixodoidea</taxon>
        <taxon>Ixodidae</taxon>
        <taxon>Rhipicephalinae</taxon>
        <taxon>Rhipicephalus</taxon>
        <taxon>Rhipicephalus</taxon>
    </lineage>
</organism>
<proteinExistence type="predicted"/>
<comment type="caution">
    <text evidence="4">The sequence shown here is derived from an EMBL/GenBank/DDBJ whole genome shotgun (WGS) entry which is preliminary data.</text>
</comment>
<dbReference type="InterPro" id="IPR001878">
    <property type="entry name" value="Znf_CCHC"/>
</dbReference>
<evidence type="ECO:0000256" key="2">
    <source>
        <dbReference type="SAM" id="MobiDB-lite"/>
    </source>
</evidence>
<dbReference type="VEuPathDB" id="VectorBase:RSAN_046283"/>
<evidence type="ECO:0000256" key="1">
    <source>
        <dbReference type="PROSITE-ProRule" id="PRU00047"/>
    </source>
</evidence>
<keyword evidence="1" id="KW-0863">Zinc-finger</keyword>
<accession>A0A9D4PKF5</accession>